<dbReference type="GO" id="GO:0017053">
    <property type="term" value="C:transcription repressor complex"/>
    <property type="evidence" value="ECO:0007669"/>
    <property type="project" value="TreeGrafter"/>
</dbReference>
<keyword evidence="4" id="KW-0863">Zinc-finger</keyword>
<dbReference type="GO" id="GO:0001227">
    <property type="term" value="F:DNA-binding transcription repressor activity, RNA polymerase II-specific"/>
    <property type="evidence" value="ECO:0007669"/>
    <property type="project" value="TreeGrafter"/>
</dbReference>
<sequence length="252" mass="29134">MSDSQHTEIKRIELSRVNWLPGESTVFNGGWKTDPHGEVNGNTKNNSFIHPIPLSSDMVKPADEQTAKKRTQQKVPNNRHPKEHQQWEQQRQQQQTNLIREQLSRIPNRIGDYVCRLCTKWFPDALALADHRCPRMTCLAYPCEKCGKRRTVSNINIMSSTFDTVNLKTIKTRLFVWTLIVSCMELRQEVHIVGVCYHVFSSHNRRDQYESVWRYTGIPSSDDIYFIPSETLEFGKAPIPPGQLVDCVHSAK</sequence>
<evidence type="ECO:0000256" key="8">
    <source>
        <dbReference type="ARBA" id="ARBA00023242"/>
    </source>
</evidence>
<comment type="subcellular location">
    <subcellularLocation>
        <location evidence="1">Nucleus</location>
    </subcellularLocation>
</comment>
<proteinExistence type="predicted"/>
<evidence type="ECO:0008006" key="12">
    <source>
        <dbReference type="Google" id="ProtNLM"/>
    </source>
</evidence>
<evidence type="ECO:0000256" key="3">
    <source>
        <dbReference type="ARBA" id="ARBA00022737"/>
    </source>
</evidence>
<evidence type="ECO:0000313" key="11">
    <source>
        <dbReference type="Proteomes" id="UP000324629"/>
    </source>
</evidence>
<dbReference type="AlphaFoldDB" id="A0A5J4NSI2"/>
<evidence type="ECO:0000256" key="7">
    <source>
        <dbReference type="ARBA" id="ARBA00023163"/>
    </source>
</evidence>
<keyword evidence="6" id="KW-0805">Transcription regulation</keyword>
<protein>
    <recommendedName>
        <fullName evidence="12">C2H2-type domain-containing protein</fullName>
    </recommendedName>
</protein>
<evidence type="ECO:0000256" key="5">
    <source>
        <dbReference type="ARBA" id="ARBA00022833"/>
    </source>
</evidence>
<dbReference type="GO" id="GO:0005634">
    <property type="term" value="C:nucleus"/>
    <property type="evidence" value="ECO:0007669"/>
    <property type="project" value="UniProtKB-SubCell"/>
</dbReference>
<comment type="caution">
    <text evidence="10">The sequence shown here is derived from an EMBL/GenBank/DDBJ whole genome shotgun (WGS) entry which is preliminary data.</text>
</comment>
<keyword evidence="8" id="KW-0539">Nucleus</keyword>
<keyword evidence="7" id="KW-0804">Transcription</keyword>
<dbReference type="GO" id="GO:0030182">
    <property type="term" value="P:neuron differentiation"/>
    <property type="evidence" value="ECO:0007669"/>
    <property type="project" value="TreeGrafter"/>
</dbReference>
<evidence type="ECO:0000256" key="6">
    <source>
        <dbReference type="ARBA" id="ARBA00023015"/>
    </source>
</evidence>
<feature type="region of interest" description="Disordered" evidence="9">
    <location>
        <begin position="41"/>
        <end position="95"/>
    </location>
</feature>
<evidence type="ECO:0000313" key="10">
    <source>
        <dbReference type="EMBL" id="KAA3678605.1"/>
    </source>
</evidence>
<evidence type="ECO:0000256" key="4">
    <source>
        <dbReference type="ARBA" id="ARBA00022771"/>
    </source>
</evidence>
<dbReference type="PANTHER" id="PTHR15065">
    <property type="entry name" value="INSULINOMA-ASSOCIATED 1"/>
    <property type="match status" value="1"/>
</dbReference>
<dbReference type="GO" id="GO:0000978">
    <property type="term" value="F:RNA polymerase II cis-regulatory region sequence-specific DNA binding"/>
    <property type="evidence" value="ECO:0007669"/>
    <property type="project" value="TreeGrafter"/>
</dbReference>
<dbReference type="InterPro" id="IPR036236">
    <property type="entry name" value="Znf_C2H2_sf"/>
</dbReference>
<evidence type="ECO:0000256" key="1">
    <source>
        <dbReference type="ARBA" id="ARBA00004123"/>
    </source>
</evidence>
<dbReference type="SUPFAM" id="SSF57667">
    <property type="entry name" value="beta-beta-alpha zinc fingers"/>
    <property type="match status" value="1"/>
</dbReference>
<gene>
    <name evidence="10" type="ORF">DEA37_0008243</name>
</gene>
<dbReference type="GO" id="GO:0008270">
    <property type="term" value="F:zinc ion binding"/>
    <property type="evidence" value="ECO:0007669"/>
    <property type="project" value="UniProtKB-KW"/>
</dbReference>
<dbReference type="PANTHER" id="PTHR15065:SF4">
    <property type="entry name" value="LD18634P"/>
    <property type="match status" value="1"/>
</dbReference>
<accession>A0A5J4NSI2</accession>
<evidence type="ECO:0000256" key="2">
    <source>
        <dbReference type="ARBA" id="ARBA00022723"/>
    </source>
</evidence>
<dbReference type="GO" id="GO:0010564">
    <property type="term" value="P:regulation of cell cycle process"/>
    <property type="evidence" value="ECO:0007669"/>
    <property type="project" value="TreeGrafter"/>
</dbReference>
<feature type="compositionally biased region" description="Basic residues" evidence="9">
    <location>
        <begin position="68"/>
        <end position="82"/>
    </location>
</feature>
<evidence type="ECO:0000256" key="9">
    <source>
        <dbReference type="SAM" id="MobiDB-lite"/>
    </source>
</evidence>
<organism evidence="10 11">
    <name type="scientific">Paragonimus westermani</name>
    <dbReference type="NCBI Taxonomy" id="34504"/>
    <lineage>
        <taxon>Eukaryota</taxon>
        <taxon>Metazoa</taxon>
        <taxon>Spiralia</taxon>
        <taxon>Lophotrochozoa</taxon>
        <taxon>Platyhelminthes</taxon>
        <taxon>Trematoda</taxon>
        <taxon>Digenea</taxon>
        <taxon>Plagiorchiida</taxon>
        <taxon>Troglotremata</taxon>
        <taxon>Troglotrematidae</taxon>
        <taxon>Paragonimus</taxon>
    </lineage>
</organism>
<keyword evidence="2" id="KW-0479">Metal-binding</keyword>
<reference evidence="10 11" key="1">
    <citation type="journal article" date="2019" name="Gigascience">
        <title>Whole-genome sequence of the oriental lung fluke Paragonimus westermani.</title>
        <authorList>
            <person name="Oey H."/>
            <person name="Zakrzewski M."/>
            <person name="Narain K."/>
            <person name="Devi K.R."/>
            <person name="Agatsuma T."/>
            <person name="Nawaratna S."/>
            <person name="Gobert G.N."/>
            <person name="Jones M.K."/>
            <person name="Ragan M.A."/>
            <person name="McManus D.P."/>
            <person name="Krause L."/>
        </authorList>
    </citation>
    <scope>NUCLEOTIDE SEQUENCE [LARGE SCALE GENOMIC DNA]</scope>
    <source>
        <strain evidence="10 11">IND2009</strain>
    </source>
</reference>
<name>A0A5J4NSI2_9TREM</name>
<dbReference type="EMBL" id="QNGE01001034">
    <property type="protein sequence ID" value="KAA3678605.1"/>
    <property type="molecule type" value="Genomic_DNA"/>
</dbReference>
<keyword evidence="5" id="KW-0862">Zinc</keyword>
<dbReference type="InterPro" id="IPR042972">
    <property type="entry name" value="INSM1/2"/>
</dbReference>
<keyword evidence="3" id="KW-0677">Repeat</keyword>
<dbReference type="Proteomes" id="UP000324629">
    <property type="component" value="Unassembled WGS sequence"/>
</dbReference>
<keyword evidence="11" id="KW-1185">Reference proteome</keyword>